<dbReference type="InterPro" id="IPR027471">
    <property type="entry name" value="YbeD-like_sf"/>
</dbReference>
<accession>M1WQD1</accession>
<reference evidence="1 2" key="1">
    <citation type="journal article" date="2013" name="PLoS ONE">
        <title>The first genomic and proteomic characterization of a deep-sea sulfate reducer: insights into the piezophilic lifestyle of Desulfovibrio piezophilus.</title>
        <authorList>
            <person name="Pradel N."/>
            <person name="Ji B."/>
            <person name="Gimenez G."/>
            <person name="Talla E."/>
            <person name="Lenoble P."/>
            <person name="Garel M."/>
            <person name="Tamburini C."/>
            <person name="Fourquet P."/>
            <person name="Lebrun R."/>
            <person name="Bertin P."/>
            <person name="Denis Y."/>
            <person name="Pophillat M."/>
            <person name="Barbe V."/>
            <person name="Ollivier B."/>
            <person name="Dolla A."/>
        </authorList>
    </citation>
    <scope>NUCLEOTIDE SEQUENCE [LARGE SCALE GENOMIC DNA]</scope>
    <source>
        <strain evidence="2">DSM 10523 / SB164P1</strain>
    </source>
</reference>
<protein>
    <recommendedName>
        <fullName evidence="3">DUF493 domain-containing protein</fullName>
    </recommendedName>
</protein>
<dbReference type="RefSeq" id="WP_015413692.1">
    <property type="nucleotide sequence ID" value="NC_020409.1"/>
</dbReference>
<dbReference type="Gene3D" id="3.30.70.260">
    <property type="match status" value="1"/>
</dbReference>
<keyword evidence="2" id="KW-1185">Reference proteome</keyword>
<reference evidence="2" key="2">
    <citation type="journal article" date="2013" name="Stand. Genomic Sci.">
        <title>Complete genome sequence of Desulfocapsa sulfexigens, a marine deltaproteobacterium specialized in disproportionating inorganic sulfur compounds.</title>
        <authorList>
            <person name="Finster K.W."/>
            <person name="Kjeldsen K.U."/>
            <person name="Kube M."/>
            <person name="Reinhardt R."/>
            <person name="Mussmann M."/>
            <person name="Amann R."/>
            <person name="Schreiber L."/>
        </authorList>
    </citation>
    <scope>NUCLEOTIDE SEQUENCE [LARGE SCALE GENOMIC DNA]</scope>
    <source>
        <strain evidence="2">DSM 10523 / SB164P1</strain>
    </source>
</reference>
<evidence type="ECO:0008006" key="3">
    <source>
        <dbReference type="Google" id="ProtNLM"/>
    </source>
</evidence>
<organism evidence="1 2">
    <name type="scientific">Pseudodesulfovibrio piezophilus (strain DSM 21447 / JCM 15486 / C1TLV30)</name>
    <name type="common">Desulfovibrio piezophilus</name>
    <dbReference type="NCBI Taxonomy" id="1322246"/>
    <lineage>
        <taxon>Bacteria</taxon>
        <taxon>Pseudomonadati</taxon>
        <taxon>Thermodesulfobacteriota</taxon>
        <taxon>Desulfovibrionia</taxon>
        <taxon>Desulfovibrionales</taxon>
        <taxon>Desulfovibrionaceae</taxon>
    </lineage>
</organism>
<name>M1WQD1_PSEP2</name>
<proteinExistence type="predicted"/>
<dbReference type="eggNOG" id="COG2921">
    <property type="taxonomic scope" value="Bacteria"/>
</dbReference>
<dbReference type="SUPFAM" id="SSF117991">
    <property type="entry name" value="YbeD/HP0495-like"/>
    <property type="match status" value="1"/>
</dbReference>
<dbReference type="BioCyc" id="DPIE1322246:BN4_RS02070-MONOMER"/>
<dbReference type="OrthoDB" id="5616097at2"/>
<gene>
    <name evidence="1" type="ordered locus">BN4_10399</name>
</gene>
<dbReference type="PATRIC" id="fig|879567.3.peg.412"/>
<dbReference type="KEGG" id="dpi:BN4_10399"/>
<dbReference type="AlphaFoldDB" id="M1WQD1"/>
<evidence type="ECO:0000313" key="2">
    <source>
        <dbReference type="Proteomes" id="UP000011724"/>
    </source>
</evidence>
<dbReference type="STRING" id="1322246.BN4_10399"/>
<dbReference type="EMBL" id="FO203427">
    <property type="protein sequence ID" value="CCH47637.1"/>
    <property type="molecule type" value="Genomic_DNA"/>
</dbReference>
<sequence>MPEKKARFKETLDECHEWPCPYVFKFIVPSENLQLIKDFFPENESRNKKNTKTGKYTSVTAEVHAYSSKEVMDIYEKVSIVPGIMSL</sequence>
<evidence type="ECO:0000313" key="1">
    <source>
        <dbReference type="EMBL" id="CCH47637.1"/>
    </source>
</evidence>
<dbReference type="Pfam" id="PF04359">
    <property type="entry name" value="DUF493"/>
    <property type="match status" value="1"/>
</dbReference>
<dbReference type="HOGENOM" id="CLU_175559_0_0_7"/>
<dbReference type="InterPro" id="IPR007454">
    <property type="entry name" value="UPF0250_YbeD-like"/>
</dbReference>
<dbReference type="Proteomes" id="UP000011724">
    <property type="component" value="Chromosome"/>
</dbReference>